<organism evidence="4 5">
    <name type="scientific">Lutzomyia longipalpis</name>
    <name type="common">Sand fly</name>
    <dbReference type="NCBI Taxonomy" id="7200"/>
    <lineage>
        <taxon>Eukaryota</taxon>
        <taxon>Metazoa</taxon>
        <taxon>Ecdysozoa</taxon>
        <taxon>Arthropoda</taxon>
        <taxon>Hexapoda</taxon>
        <taxon>Insecta</taxon>
        <taxon>Pterygota</taxon>
        <taxon>Neoptera</taxon>
        <taxon>Endopterygota</taxon>
        <taxon>Diptera</taxon>
        <taxon>Nematocera</taxon>
        <taxon>Psychodoidea</taxon>
        <taxon>Psychodidae</taxon>
        <taxon>Lutzomyia</taxon>
        <taxon>Lutzomyia</taxon>
    </lineage>
</organism>
<dbReference type="Proteomes" id="UP000092461">
    <property type="component" value="Unassembled WGS sequence"/>
</dbReference>
<dbReference type="InterPro" id="IPR036236">
    <property type="entry name" value="Znf_C2H2_sf"/>
</dbReference>
<dbReference type="EMBL" id="AJWK01003898">
    <property type="status" value="NOT_ANNOTATED_CDS"/>
    <property type="molecule type" value="Genomic_DNA"/>
</dbReference>
<dbReference type="InterPro" id="IPR052644">
    <property type="entry name" value="ZMAT3"/>
</dbReference>
<feature type="region of interest" description="Disordered" evidence="1">
    <location>
        <begin position="221"/>
        <end position="246"/>
    </location>
</feature>
<reference evidence="5" key="1">
    <citation type="submission" date="2012-05" db="EMBL/GenBank/DDBJ databases">
        <title>Whole Genome Assembly of Lutzomyia longipalpis.</title>
        <authorList>
            <person name="Richards S."/>
            <person name="Qu C."/>
            <person name="Dillon R."/>
            <person name="Worley K."/>
            <person name="Scherer S."/>
            <person name="Batterton M."/>
            <person name="Taylor A."/>
            <person name="Hawes A."/>
            <person name="Hernandez B."/>
            <person name="Kovar C."/>
            <person name="Mandapat C."/>
            <person name="Pham C."/>
            <person name="Qu C."/>
            <person name="Jing C."/>
            <person name="Bess C."/>
            <person name="Bandaranaike D."/>
            <person name="Ngo D."/>
            <person name="Ongeri F."/>
            <person name="Arias F."/>
            <person name="Lara F."/>
            <person name="Weissenberger G."/>
            <person name="Kamau G."/>
            <person name="Han H."/>
            <person name="Shen H."/>
            <person name="Dinh H."/>
            <person name="Khalil I."/>
            <person name="Jones J."/>
            <person name="Shafer J."/>
            <person name="Jayaseelan J."/>
            <person name="Quiroz J."/>
            <person name="Blankenburg K."/>
            <person name="Nguyen L."/>
            <person name="Jackson L."/>
            <person name="Francisco L."/>
            <person name="Tang L.-Y."/>
            <person name="Pu L.-L."/>
            <person name="Perales L."/>
            <person name="Lorensuhewa L."/>
            <person name="Munidasa M."/>
            <person name="Coyle M."/>
            <person name="Taylor M."/>
            <person name="Puazo M."/>
            <person name="Firestine M."/>
            <person name="Scheel M."/>
            <person name="Javaid M."/>
            <person name="Wang M."/>
            <person name="Li M."/>
            <person name="Tabassum N."/>
            <person name="Saada N."/>
            <person name="Osuji N."/>
            <person name="Aqrawi P."/>
            <person name="Fu Q."/>
            <person name="Thornton R."/>
            <person name="Raj R."/>
            <person name="Goodspeed R."/>
            <person name="Mata R."/>
            <person name="Najjar R."/>
            <person name="Gubbala S."/>
            <person name="Lee S."/>
            <person name="Denson S."/>
            <person name="Patil S."/>
            <person name="Macmil S."/>
            <person name="Qi S."/>
            <person name="Matskevitch T."/>
            <person name="Palculict T."/>
            <person name="Mathew T."/>
            <person name="Vee V."/>
            <person name="Velamala V."/>
            <person name="Korchina V."/>
            <person name="Cai W."/>
            <person name="Liu W."/>
            <person name="Dai W."/>
            <person name="Zou X."/>
            <person name="Zhu Y."/>
            <person name="Zhang Y."/>
            <person name="Wu Y.-Q."/>
            <person name="Xin Y."/>
            <person name="Nazarath L."/>
            <person name="Kovar C."/>
            <person name="Han Y."/>
            <person name="Muzny D."/>
            <person name="Gibbs R."/>
        </authorList>
    </citation>
    <scope>NUCLEOTIDE SEQUENCE [LARGE SCALE GENOMIC DNA]</scope>
    <source>
        <strain evidence="5">Jacobina</strain>
    </source>
</reference>
<dbReference type="Pfam" id="PF12874">
    <property type="entry name" value="zf-met"/>
    <property type="match status" value="4"/>
</dbReference>
<dbReference type="PANTHER" id="PTHR46786:SF1">
    <property type="entry name" value="ZINC FINGER MATRIN-TYPE PROTEIN 3"/>
    <property type="match status" value="1"/>
</dbReference>
<evidence type="ECO:0000313" key="5">
    <source>
        <dbReference type="Proteomes" id="UP000092461"/>
    </source>
</evidence>
<evidence type="ECO:0000256" key="1">
    <source>
        <dbReference type="SAM" id="MobiDB-lite"/>
    </source>
</evidence>
<dbReference type="SMART" id="SM00355">
    <property type="entry name" value="ZnF_C2H2"/>
    <property type="match status" value="4"/>
</dbReference>
<dbReference type="EMBL" id="GITU01012244">
    <property type="protein sequence ID" value="MBC1180947.1"/>
    <property type="molecule type" value="Transcribed_RNA"/>
</dbReference>
<reference evidence="3" key="2">
    <citation type="journal article" date="2020" name="BMC">
        <title>Leishmania infection induces a limited differential gene expression in the sand fly midgut.</title>
        <authorList>
            <person name="Coutinho-Abreu I.V."/>
            <person name="Serafim T.D."/>
            <person name="Meneses C."/>
            <person name="Kamhawi S."/>
            <person name="Oliveira F."/>
            <person name="Valenzuela J.G."/>
        </authorList>
    </citation>
    <scope>NUCLEOTIDE SEQUENCE</scope>
    <source>
        <strain evidence="3">Jacobina</strain>
        <tissue evidence="3">Midgut</tissue>
    </source>
</reference>
<dbReference type="EnsemblMetazoa" id="LLOJ001001-RA">
    <property type="protein sequence ID" value="LLOJ001001-PA"/>
    <property type="gene ID" value="LLOJ001001"/>
</dbReference>
<dbReference type="EMBL" id="AJWK01003900">
    <property type="status" value="NOT_ANNOTATED_CDS"/>
    <property type="molecule type" value="Genomic_DNA"/>
</dbReference>
<reference evidence="4" key="3">
    <citation type="submission" date="2020-05" db="UniProtKB">
        <authorList>
            <consortium name="EnsemblMetazoa"/>
        </authorList>
    </citation>
    <scope>IDENTIFICATION</scope>
    <source>
        <strain evidence="4">Jacobina</strain>
    </source>
</reference>
<feature type="domain" description="C2H2-type" evidence="2">
    <location>
        <begin position="355"/>
        <end position="377"/>
    </location>
</feature>
<accession>A0A1B0GH26</accession>
<dbReference type="VEuPathDB" id="VectorBase:LLONM1_009820"/>
<dbReference type="SUPFAM" id="SSF57667">
    <property type="entry name" value="beta-beta-alpha zinc fingers"/>
    <property type="match status" value="4"/>
</dbReference>
<dbReference type="VEuPathDB" id="VectorBase:LLOJ001001"/>
<sequence>MSTEPTFTGEYYYSSSNFKIPKVEHERRPESGADPSDEYSGLFGVVDNVAEYLDNMQERFGQEKNSFDHKQTGRKEPQRKRKAEMPPKEPIDCDQPMLDVQEAPPSEPSTKRNRVGHVLMEMLEEDLPAELKSLMRPLCCDLCNVKLNSVLTANMHYESKNHDKKINNWLLEWSKKTGQPPPKRQKTIKDGPVGPNAFHCEACDIPLTSLQHARTHYSGRKHQLVVSGRTNPSGSGYYNPEGKWVRQSTKTVHDPTGRFGIGTSFVAPPPPPAVPTTNQAIFCKLCNISVTSDSQMKLHLEGAKHNKRLKASTDATFPPTNNDTVMESIVRQQSGYIPPKRDISIHRTPSGNYYCNVCDVTVNNDNLFNQHLDSKKHMKKLKASQQQQQ</sequence>
<evidence type="ECO:0000313" key="4">
    <source>
        <dbReference type="EnsemblMetazoa" id="LLOJ001001-PA"/>
    </source>
</evidence>
<dbReference type="InterPro" id="IPR013087">
    <property type="entry name" value="Znf_C2H2_type"/>
</dbReference>
<dbReference type="Gene3D" id="3.30.160.60">
    <property type="entry name" value="Classic Zinc Finger"/>
    <property type="match status" value="4"/>
</dbReference>
<dbReference type="AlphaFoldDB" id="A0A1B0GH26"/>
<feature type="compositionally biased region" description="Basic and acidic residues" evidence="1">
    <location>
        <begin position="21"/>
        <end position="31"/>
    </location>
</feature>
<name>A0A1B0GH26_LUTLO</name>
<dbReference type="PANTHER" id="PTHR46786">
    <property type="entry name" value="ZINC FINGER MATRIN-TYPE PROTEIN 3"/>
    <property type="match status" value="1"/>
</dbReference>
<feature type="compositionally biased region" description="Basic and acidic residues" evidence="1">
    <location>
        <begin position="56"/>
        <end position="76"/>
    </location>
</feature>
<dbReference type="InterPro" id="IPR003604">
    <property type="entry name" value="Matrin/U1-like-C_Znf_C2H2"/>
</dbReference>
<feature type="region of interest" description="Disordered" evidence="1">
    <location>
        <begin position="18"/>
        <end position="41"/>
    </location>
</feature>
<dbReference type="PROSITE" id="PS00028">
    <property type="entry name" value="ZINC_FINGER_C2H2_1"/>
    <property type="match status" value="1"/>
</dbReference>
<dbReference type="GO" id="GO:0008270">
    <property type="term" value="F:zinc ion binding"/>
    <property type="evidence" value="ECO:0007669"/>
    <property type="project" value="InterPro"/>
</dbReference>
<protein>
    <submittedName>
        <fullName evidence="3">Putative zinc finger matrin-type protein 3</fullName>
    </submittedName>
</protein>
<proteinExistence type="predicted"/>
<dbReference type="GO" id="GO:0003676">
    <property type="term" value="F:nucleic acid binding"/>
    <property type="evidence" value="ECO:0007669"/>
    <property type="project" value="InterPro"/>
</dbReference>
<feature type="region of interest" description="Disordered" evidence="1">
    <location>
        <begin position="56"/>
        <end position="112"/>
    </location>
</feature>
<dbReference type="SMART" id="SM00451">
    <property type="entry name" value="ZnF_U1"/>
    <property type="match status" value="4"/>
</dbReference>
<dbReference type="EMBL" id="AJWK01003897">
    <property type="status" value="NOT_ANNOTATED_CDS"/>
    <property type="molecule type" value="Genomic_DNA"/>
</dbReference>
<evidence type="ECO:0000313" key="3">
    <source>
        <dbReference type="EMBL" id="MBC1180947.1"/>
    </source>
</evidence>
<dbReference type="EMBL" id="AJWK01003899">
    <property type="status" value="NOT_ANNOTATED_CDS"/>
    <property type="molecule type" value="Genomic_DNA"/>
</dbReference>
<keyword evidence="5" id="KW-1185">Reference proteome</keyword>
<evidence type="ECO:0000259" key="2">
    <source>
        <dbReference type="PROSITE" id="PS00028"/>
    </source>
</evidence>